<sequence length="501" mass="55996">EKKNFTPEEISSMILVKMKETAEVYLGTKVTSAVITSPAYFNDSQRQAIKDAGLIAGLNVLRIINEATAAAIAYSLKENFCGERYVLIYDLGGGSFDVSLLGIEQGIFEVMSVAGNTHLGGKDFDNRLVNHFVQEFNLKYKKDLATNARALRRLRTACERAKRELSSSLKASIVIDSLFEDIDFYTSLTRAKFEELNQDLFQSTLEPVEKVIQDFKIDKSQIHEIVLVGGSTRIPKIQKMVSEFFNGKELNKSINPDEAMACGAAIQAAILSGDTSEKTQNLLLLNVAALSLGIETSGGVMKPLIKRNTTIPTKKSEIISTDLENQSEMLIRIYEGERARTKDNNLLGEFELTGILPAPKGDPQIEVIFVIDANGILNVSAVDKTTGRSSKITITNDKGRLSREEIRLIEAEKYREDDEKIAQKIQALNHLESYTYNLRNTLHNEKVAGNLDLASKIKLEDAIQKSITWLENNQDAMRNEYDYKQNLNREKGHSFLAIELK</sequence>
<dbReference type="Gene3D" id="3.30.420.40">
    <property type="match status" value="2"/>
</dbReference>
<evidence type="ECO:0000313" key="5">
    <source>
        <dbReference type="EMBL" id="CAI2189215.1"/>
    </source>
</evidence>
<dbReference type="SUPFAM" id="SSF100920">
    <property type="entry name" value="Heat shock protein 70kD (HSP70), peptide-binding domain"/>
    <property type="match status" value="1"/>
</dbReference>
<dbReference type="PROSITE" id="PS00329">
    <property type="entry name" value="HSP70_2"/>
    <property type="match status" value="1"/>
</dbReference>
<dbReference type="InterPro" id="IPR029047">
    <property type="entry name" value="HSP70_peptide-bd_sf"/>
</dbReference>
<dbReference type="InterPro" id="IPR013126">
    <property type="entry name" value="Hsp_70_fam"/>
</dbReference>
<evidence type="ECO:0000313" key="6">
    <source>
        <dbReference type="Proteomes" id="UP001153678"/>
    </source>
</evidence>
<proteinExistence type="inferred from homology"/>
<dbReference type="PROSITE" id="PS01036">
    <property type="entry name" value="HSP70_3"/>
    <property type="match status" value="1"/>
</dbReference>
<accession>A0A9W4WYR9</accession>
<dbReference type="FunFam" id="3.30.420.40:FF:000172">
    <property type="entry name" value="Heat shock 70 kDa protein"/>
    <property type="match status" value="1"/>
</dbReference>
<dbReference type="InterPro" id="IPR018181">
    <property type="entry name" value="Heat_shock_70_CS"/>
</dbReference>
<dbReference type="Gene3D" id="3.30.30.30">
    <property type="match status" value="1"/>
</dbReference>
<evidence type="ECO:0000256" key="1">
    <source>
        <dbReference type="ARBA" id="ARBA00007381"/>
    </source>
</evidence>
<dbReference type="GO" id="GO:0140662">
    <property type="term" value="F:ATP-dependent protein folding chaperone"/>
    <property type="evidence" value="ECO:0007669"/>
    <property type="project" value="InterPro"/>
</dbReference>
<keyword evidence="6" id="KW-1185">Reference proteome</keyword>
<keyword evidence="3 4" id="KW-0067">ATP-binding</keyword>
<dbReference type="PANTHER" id="PTHR19375">
    <property type="entry name" value="HEAT SHOCK PROTEIN 70KDA"/>
    <property type="match status" value="1"/>
</dbReference>
<keyword evidence="2 4" id="KW-0547">Nucleotide-binding</keyword>
<dbReference type="AlphaFoldDB" id="A0A9W4WYR9"/>
<dbReference type="FunFam" id="3.30.420.40:FF:000545">
    <property type="entry name" value="Endoplasmic reticulum chaperone BiP"/>
    <property type="match status" value="1"/>
</dbReference>
<dbReference type="Gene3D" id="2.60.34.10">
    <property type="entry name" value="Substrate Binding Domain Of DNAk, Chain A, domain 1"/>
    <property type="match status" value="1"/>
</dbReference>
<dbReference type="SUPFAM" id="SSF100934">
    <property type="entry name" value="Heat shock protein 70kD (HSP70), C-terminal subdomain"/>
    <property type="match status" value="1"/>
</dbReference>
<feature type="non-terminal residue" evidence="5">
    <location>
        <position position="501"/>
    </location>
</feature>
<name>A0A9W4WYR9_9GLOM</name>
<evidence type="ECO:0000256" key="3">
    <source>
        <dbReference type="ARBA" id="ARBA00022840"/>
    </source>
</evidence>
<gene>
    <name evidence="5" type="ORF">FWILDA_LOCUS13970</name>
</gene>
<dbReference type="InterPro" id="IPR043129">
    <property type="entry name" value="ATPase_NBD"/>
</dbReference>
<dbReference type="GO" id="GO:0005524">
    <property type="term" value="F:ATP binding"/>
    <property type="evidence" value="ECO:0007669"/>
    <property type="project" value="UniProtKB-KW"/>
</dbReference>
<dbReference type="SUPFAM" id="SSF53067">
    <property type="entry name" value="Actin-like ATPase domain"/>
    <property type="match status" value="2"/>
</dbReference>
<dbReference type="Proteomes" id="UP001153678">
    <property type="component" value="Unassembled WGS sequence"/>
</dbReference>
<dbReference type="Gene3D" id="1.20.1270.10">
    <property type="match status" value="1"/>
</dbReference>
<dbReference type="InterPro" id="IPR029048">
    <property type="entry name" value="HSP70_C_sf"/>
</dbReference>
<organism evidence="5 6">
    <name type="scientific">Funneliformis geosporum</name>
    <dbReference type="NCBI Taxonomy" id="1117311"/>
    <lineage>
        <taxon>Eukaryota</taxon>
        <taxon>Fungi</taxon>
        <taxon>Fungi incertae sedis</taxon>
        <taxon>Mucoromycota</taxon>
        <taxon>Glomeromycotina</taxon>
        <taxon>Glomeromycetes</taxon>
        <taxon>Glomerales</taxon>
        <taxon>Glomeraceae</taxon>
        <taxon>Funneliformis</taxon>
    </lineage>
</organism>
<dbReference type="PRINTS" id="PR00301">
    <property type="entry name" value="HEATSHOCK70"/>
</dbReference>
<dbReference type="Gene3D" id="3.90.640.10">
    <property type="entry name" value="Actin, Chain A, domain 4"/>
    <property type="match status" value="1"/>
</dbReference>
<evidence type="ECO:0000256" key="4">
    <source>
        <dbReference type="RuleBase" id="RU003322"/>
    </source>
</evidence>
<comment type="similarity">
    <text evidence="1 4">Belongs to the heat shock protein 70 family.</text>
</comment>
<evidence type="ECO:0000256" key="2">
    <source>
        <dbReference type="ARBA" id="ARBA00022741"/>
    </source>
</evidence>
<dbReference type="FunFam" id="3.90.640.10:FF:000002">
    <property type="entry name" value="Heat shock 70 kDa"/>
    <property type="match status" value="1"/>
</dbReference>
<protein>
    <submittedName>
        <fullName evidence="5">5617_t:CDS:1</fullName>
    </submittedName>
</protein>
<dbReference type="OrthoDB" id="2401965at2759"/>
<dbReference type="EMBL" id="CAMKVN010005680">
    <property type="protein sequence ID" value="CAI2189215.1"/>
    <property type="molecule type" value="Genomic_DNA"/>
</dbReference>
<comment type="caution">
    <text evidence="5">The sequence shown here is derived from an EMBL/GenBank/DDBJ whole genome shotgun (WGS) entry which is preliminary data.</text>
</comment>
<dbReference type="Pfam" id="PF00012">
    <property type="entry name" value="HSP70"/>
    <property type="match status" value="1"/>
</dbReference>
<reference evidence="5" key="1">
    <citation type="submission" date="2022-08" db="EMBL/GenBank/DDBJ databases">
        <authorList>
            <person name="Kallberg Y."/>
            <person name="Tangrot J."/>
            <person name="Rosling A."/>
        </authorList>
    </citation>
    <scope>NUCLEOTIDE SEQUENCE</scope>
    <source>
        <strain evidence="5">Wild A</strain>
    </source>
</reference>
<dbReference type="FunFam" id="2.60.34.10:FF:000002">
    <property type="entry name" value="Heat shock 70 kDa"/>
    <property type="match status" value="1"/>
</dbReference>